<evidence type="ECO:0000256" key="14">
    <source>
        <dbReference type="ARBA" id="ARBA00023128"/>
    </source>
</evidence>
<keyword evidence="4" id="KW-1134">Transmembrane beta strand</keyword>
<keyword evidence="9" id="KW-1000">Mitochondrion outer membrane</keyword>
<evidence type="ECO:0000256" key="4">
    <source>
        <dbReference type="ARBA" id="ARBA00022452"/>
    </source>
</evidence>
<dbReference type="InterPro" id="IPR001925">
    <property type="entry name" value="Porin_Euk"/>
</dbReference>
<gene>
    <name evidence="22" type="ORF">HHUSO_G32228</name>
</gene>
<comment type="similarity">
    <text evidence="2">Belongs to the eukaryotic mitochondrial porin family.</text>
</comment>
<comment type="subunit">
    <text evidence="18">Interacts with ARMC12 in a TBC1D21-dependent manner. Interacts with MISFA.</text>
</comment>
<accession>A0ABR0YAU7</accession>
<name>A0ABR0YAU7_HUSHU</name>
<keyword evidence="11" id="KW-0007">Acetylation</keyword>
<evidence type="ECO:0000256" key="9">
    <source>
        <dbReference type="ARBA" id="ARBA00022787"/>
    </source>
</evidence>
<evidence type="ECO:0000256" key="17">
    <source>
        <dbReference type="ARBA" id="ARBA00034430"/>
    </source>
</evidence>
<evidence type="ECO:0000256" key="10">
    <source>
        <dbReference type="ARBA" id="ARBA00022843"/>
    </source>
</evidence>
<keyword evidence="12" id="KW-0406">Ion transport</keyword>
<comment type="catalytic activity">
    <reaction evidence="17">
        <text>K(+)(in) = K(+)(out)</text>
        <dbReference type="Rhea" id="RHEA:29463"/>
        <dbReference type="ChEBI" id="CHEBI:29103"/>
    </reaction>
</comment>
<keyword evidence="15" id="KW-0472">Membrane</keyword>
<evidence type="ECO:0000256" key="1">
    <source>
        <dbReference type="ARBA" id="ARBA00004294"/>
    </source>
</evidence>
<evidence type="ECO:0000256" key="12">
    <source>
        <dbReference type="ARBA" id="ARBA00023065"/>
    </source>
</evidence>
<dbReference type="Gene3D" id="2.40.160.10">
    <property type="entry name" value="Porin"/>
    <property type="match status" value="1"/>
</dbReference>
<evidence type="ECO:0000313" key="22">
    <source>
        <dbReference type="EMBL" id="KAK6469315.1"/>
    </source>
</evidence>
<keyword evidence="10" id="KW-0832">Ubl conjugation</keyword>
<dbReference type="PANTHER" id="PTHR11743:SF28">
    <property type="entry name" value="VOLTAGE-DEPENDENT ANION-SELECTIVE CHANNEL PROTEIN 3"/>
    <property type="match status" value="1"/>
</dbReference>
<comment type="caution">
    <text evidence="22">The sequence shown here is derived from an EMBL/GenBank/DDBJ whole genome shotgun (WGS) entry which is preliminary data.</text>
</comment>
<keyword evidence="7" id="KW-0812">Transmembrane</keyword>
<evidence type="ECO:0000256" key="19">
    <source>
        <dbReference type="ARBA" id="ARBA00049964"/>
    </source>
</evidence>
<sequence>MLEKLLYSILNFSSKLLCGLGKFLLQSALPETHSRDRSRTPSEQNTDTMAVPPSYSDLGKSAKDIFSKGYGFGVVKLDLKTKSQSGVEFSTSGSSNTDSGKATGSLETKYKMKELGLTFNQKWNTDNTLSTGVTLEDQLANGLKLTFDTSFVPNTGKKSGKLKTGYKRDYINLGCDVDFDFAGPVIHGAAVVGYEGWLAGYQVAFDTAKSKLAQNNFALGYKAGDFQLHTNVNDGTEFGGSIYQKVNDKLETAVNLAWTAGSNNTRFGIAAKYQLDTDTAISAKVNNASLIGIGYTQTLRPGVKLTLSGLVDGKNFNAGGHKIGLGFELEA</sequence>
<evidence type="ECO:0000256" key="3">
    <source>
        <dbReference type="ARBA" id="ARBA00022448"/>
    </source>
</evidence>
<keyword evidence="23" id="KW-1185">Reference proteome</keyword>
<evidence type="ECO:0000256" key="11">
    <source>
        <dbReference type="ARBA" id="ARBA00022990"/>
    </source>
</evidence>
<reference evidence="22 23" key="1">
    <citation type="submission" date="2021-05" db="EMBL/GenBank/DDBJ databases">
        <authorList>
            <person name="Zahm M."/>
            <person name="Klopp C."/>
            <person name="Cabau C."/>
            <person name="Kuhl H."/>
            <person name="Suciu R."/>
            <person name="Ciorpac M."/>
            <person name="Holostenco D."/>
            <person name="Gessner J."/>
            <person name="Wuertz S."/>
            <person name="Hohne C."/>
            <person name="Stock M."/>
            <person name="Gislard M."/>
            <person name="Lluch J."/>
            <person name="Milhes M."/>
            <person name="Lampietro C."/>
            <person name="Lopez Roques C."/>
            <person name="Donnadieu C."/>
            <person name="Du K."/>
            <person name="Schartl M."/>
            <person name="Guiguen Y."/>
        </authorList>
    </citation>
    <scope>NUCLEOTIDE SEQUENCE [LARGE SCALE GENOMIC DNA]</scope>
    <source>
        <strain evidence="22">Hh-F2</strain>
        <tissue evidence="22">Blood</tissue>
    </source>
</reference>
<comment type="subcellular location">
    <subcellularLocation>
        <location evidence="1">Mitochondrion outer membrane</location>
    </subcellularLocation>
</comment>
<proteinExistence type="inferred from homology"/>
<evidence type="ECO:0000256" key="15">
    <source>
        <dbReference type="ARBA" id="ARBA00023136"/>
    </source>
</evidence>
<dbReference type="EMBL" id="JAHFZB010000039">
    <property type="protein sequence ID" value="KAK6469315.1"/>
    <property type="molecule type" value="Genomic_DNA"/>
</dbReference>
<keyword evidence="3" id="KW-0813">Transport</keyword>
<dbReference type="CDD" id="cd07306">
    <property type="entry name" value="Porin3_VDAC"/>
    <property type="match status" value="1"/>
</dbReference>
<dbReference type="PRINTS" id="PR00185">
    <property type="entry name" value="EUKARYTPORIN"/>
</dbReference>
<evidence type="ECO:0000256" key="20">
    <source>
        <dbReference type="ARBA" id="ARBA00050036"/>
    </source>
</evidence>
<comment type="function">
    <text evidence="19">Non-selective voltage-gated ion channel that mediates the transport of anions and cations through the mitochondrion outer membrane and plasma membrane. Forms a high-conducting channel with a stable open state and a voltage-induced closure with a mild preference for anions over cations. Involved in male fertility and sperm mitochondrial sheath formation.</text>
</comment>
<keyword evidence="6" id="KW-0597">Phosphoprotein</keyword>
<keyword evidence="5" id="KW-1017">Isopeptide bond</keyword>
<keyword evidence="8" id="KW-0547">Nucleotide-binding</keyword>
<organism evidence="22 23">
    <name type="scientific">Huso huso</name>
    <name type="common">Beluga</name>
    <name type="synonym">Acipenser huso</name>
    <dbReference type="NCBI Taxonomy" id="61971"/>
    <lineage>
        <taxon>Eukaryota</taxon>
        <taxon>Metazoa</taxon>
        <taxon>Chordata</taxon>
        <taxon>Craniata</taxon>
        <taxon>Vertebrata</taxon>
        <taxon>Euteleostomi</taxon>
        <taxon>Actinopterygii</taxon>
        <taxon>Chondrostei</taxon>
        <taxon>Acipenseriformes</taxon>
        <taxon>Acipenseridae</taxon>
        <taxon>Huso</taxon>
    </lineage>
</organism>
<comment type="catalytic activity">
    <reaction evidence="16">
        <text>chloride(in) = chloride(out)</text>
        <dbReference type="Rhea" id="RHEA:29823"/>
        <dbReference type="ChEBI" id="CHEBI:17996"/>
    </reaction>
</comment>
<dbReference type="Pfam" id="PF01459">
    <property type="entry name" value="Porin_3"/>
    <property type="match status" value="1"/>
</dbReference>
<keyword evidence="14" id="KW-0496">Mitochondrion</keyword>
<dbReference type="Proteomes" id="UP001369086">
    <property type="component" value="Unassembled WGS sequence"/>
</dbReference>
<dbReference type="InterPro" id="IPR023614">
    <property type="entry name" value="Porin_dom_sf"/>
</dbReference>
<evidence type="ECO:0000256" key="2">
    <source>
        <dbReference type="ARBA" id="ARBA00007780"/>
    </source>
</evidence>
<evidence type="ECO:0000256" key="16">
    <source>
        <dbReference type="ARBA" id="ARBA00024167"/>
    </source>
</evidence>
<protein>
    <recommendedName>
        <fullName evidence="20">Non-selective voltage-gated ion channel VDAC3</fullName>
    </recommendedName>
</protein>
<keyword evidence="13" id="KW-0626">Porin</keyword>
<evidence type="ECO:0000256" key="8">
    <source>
        <dbReference type="ARBA" id="ARBA00022741"/>
    </source>
</evidence>
<evidence type="ECO:0000256" key="21">
    <source>
        <dbReference type="SAM" id="MobiDB-lite"/>
    </source>
</evidence>
<evidence type="ECO:0000256" key="6">
    <source>
        <dbReference type="ARBA" id="ARBA00022553"/>
    </source>
</evidence>
<evidence type="ECO:0000256" key="5">
    <source>
        <dbReference type="ARBA" id="ARBA00022499"/>
    </source>
</evidence>
<feature type="region of interest" description="Disordered" evidence="21">
    <location>
        <begin position="31"/>
        <end position="51"/>
    </location>
</feature>
<dbReference type="InterPro" id="IPR027246">
    <property type="entry name" value="Porin_Euk/Tom40"/>
</dbReference>
<evidence type="ECO:0000256" key="7">
    <source>
        <dbReference type="ARBA" id="ARBA00022692"/>
    </source>
</evidence>
<evidence type="ECO:0000256" key="18">
    <source>
        <dbReference type="ARBA" id="ARBA00046980"/>
    </source>
</evidence>
<evidence type="ECO:0000256" key="13">
    <source>
        <dbReference type="ARBA" id="ARBA00023114"/>
    </source>
</evidence>
<evidence type="ECO:0000313" key="23">
    <source>
        <dbReference type="Proteomes" id="UP001369086"/>
    </source>
</evidence>
<dbReference type="PANTHER" id="PTHR11743">
    <property type="entry name" value="VOLTAGE-DEPENDENT ANION-SELECTIVE CHANNEL"/>
    <property type="match status" value="1"/>
</dbReference>